<dbReference type="PROSITE" id="PS51421">
    <property type="entry name" value="RAS"/>
    <property type="match status" value="1"/>
</dbReference>
<dbReference type="NCBIfam" id="TIGR00231">
    <property type="entry name" value="small_GTP"/>
    <property type="match status" value="1"/>
</dbReference>
<evidence type="ECO:0000313" key="4">
    <source>
        <dbReference type="Proteomes" id="UP001150062"/>
    </source>
</evidence>
<dbReference type="Pfam" id="PF00071">
    <property type="entry name" value="Ras"/>
    <property type="match status" value="1"/>
</dbReference>
<dbReference type="Proteomes" id="UP001150062">
    <property type="component" value="Unassembled WGS sequence"/>
</dbReference>
<dbReference type="SUPFAM" id="SSF52540">
    <property type="entry name" value="P-loop containing nucleoside triphosphate hydrolases"/>
    <property type="match status" value="1"/>
</dbReference>
<dbReference type="PROSITE" id="PS51419">
    <property type="entry name" value="RAB"/>
    <property type="match status" value="1"/>
</dbReference>
<dbReference type="InterPro" id="IPR027417">
    <property type="entry name" value="P-loop_NTPase"/>
</dbReference>
<organism evidence="3 4">
    <name type="scientific">Anaeramoeba flamelloides</name>
    <dbReference type="NCBI Taxonomy" id="1746091"/>
    <lineage>
        <taxon>Eukaryota</taxon>
        <taxon>Metamonada</taxon>
        <taxon>Anaeramoebidae</taxon>
        <taxon>Anaeramoeba</taxon>
    </lineage>
</organism>
<dbReference type="PRINTS" id="PR00449">
    <property type="entry name" value="RASTRNSFRMNG"/>
</dbReference>
<dbReference type="PANTHER" id="PTHR24070">
    <property type="entry name" value="RAS, DI-RAS, AND RHEB FAMILY MEMBERS OF SMALL GTPASE SUPERFAMILY"/>
    <property type="match status" value="1"/>
</dbReference>
<accession>A0ABQ8XDL8</accession>
<keyword evidence="1" id="KW-0547">Nucleotide-binding</keyword>
<proteinExistence type="predicted"/>
<protein>
    <submittedName>
        <fullName evidence="3">Ras-like protein</fullName>
    </submittedName>
</protein>
<dbReference type="InterPro" id="IPR001806">
    <property type="entry name" value="Small_GTPase"/>
</dbReference>
<sequence length="193" mass="22561">MNEYKIAVVGGGSVGKTALTHRFIELYRKEEYDPTIEETYRKEKVIDEETIKFEILDYARQEEYSQMRDSFMKEGVGFIIVYAINSRSSFDQVSSFREQILMINDADDFPMIIVGNKTDLENAREVSQEEAMNFATTINCPFIESSAKNFTNVEQPFCDLVREIKNVDLKHCLNKNDLMKQRHRKNQKRCTIL</sequence>
<dbReference type="SMART" id="SM00173">
    <property type="entry name" value="RAS"/>
    <property type="match status" value="1"/>
</dbReference>
<reference evidence="3" key="1">
    <citation type="submission" date="2022-08" db="EMBL/GenBank/DDBJ databases">
        <title>Novel sulfate-reducing endosymbionts in the free-living metamonad Anaeramoeba.</title>
        <authorList>
            <person name="Jerlstrom-Hultqvist J."/>
            <person name="Cepicka I."/>
            <person name="Gallot-Lavallee L."/>
            <person name="Salas-Leiva D."/>
            <person name="Curtis B.A."/>
            <person name="Zahonova K."/>
            <person name="Pipaliya S."/>
            <person name="Dacks J."/>
            <person name="Roger A.J."/>
        </authorList>
    </citation>
    <scope>NUCLEOTIDE SEQUENCE</scope>
    <source>
        <strain evidence="3">Schooner1</strain>
    </source>
</reference>
<evidence type="ECO:0000313" key="3">
    <source>
        <dbReference type="EMBL" id="KAJ6230742.1"/>
    </source>
</evidence>
<dbReference type="EMBL" id="JAOAOG010000309">
    <property type="protein sequence ID" value="KAJ6230742.1"/>
    <property type="molecule type" value="Genomic_DNA"/>
</dbReference>
<evidence type="ECO:0000256" key="2">
    <source>
        <dbReference type="ARBA" id="ARBA00023134"/>
    </source>
</evidence>
<evidence type="ECO:0000256" key="1">
    <source>
        <dbReference type="ARBA" id="ARBA00022741"/>
    </source>
</evidence>
<dbReference type="InterPro" id="IPR005225">
    <property type="entry name" value="Small_GTP-bd"/>
</dbReference>
<comment type="caution">
    <text evidence="3">The sequence shown here is derived from an EMBL/GenBank/DDBJ whole genome shotgun (WGS) entry which is preliminary data.</text>
</comment>
<dbReference type="InterPro" id="IPR020849">
    <property type="entry name" value="Small_GTPase_Ras-type"/>
</dbReference>
<dbReference type="SMART" id="SM00175">
    <property type="entry name" value="RAB"/>
    <property type="match status" value="1"/>
</dbReference>
<dbReference type="Gene3D" id="3.40.50.300">
    <property type="entry name" value="P-loop containing nucleotide triphosphate hydrolases"/>
    <property type="match status" value="1"/>
</dbReference>
<keyword evidence="4" id="KW-1185">Reference proteome</keyword>
<dbReference type="CDD" id="cd00876">
    <property type="entry name" value="Ras"/>
    <property type="match status" value="1"/>
</dbReference>
<dbReference type="SMART" id="SM00176">
    <property type="entry name" value="RAN"/>
    <property type="match status" value="1"/>
</dbReference>
<dbReference type="SMART" id="SM00174">
    <property type="entry name" value="RHO"/>
    <property type="match status" value="1"/>
</dbReference>
<gene>
    <name evidence="3" type="ORF">M0813_06532</name>
</gene>
<keyword evidence="2" id="KW-0342">GTP-binding</keyword>
<name>A0ABQ8XDL8_9EUKA</name>